<evidence type="ECO:0000256" key="9">
    <source>
        <dbReference type="SAM" id="SignalP"/>
    </source>
</evidence>
<dbReference type="AlphaFoldDB" id="A0ABD3FD21"/>
<keyword evidence="3" id="KW-0479">Metal-binding</keyword>
<keyword evidence="9" id="KW-0732">Signal</keyword>
<keyword evidence="12" id="KW-1185">Reference proteome</keyword>
<evidence type="ECO:0000256" key="3">
    <source>
        <dbReference type="ARBA" id="ARBA00022723"/>
    </source>
</evidence>
<organism evidence="11 12">
    <name type="scientific">Phytophthora oleae</name>
    <dbReference type="NCBI Taxonomy" id="2107226"/>
    <lineage>
        <taxon>Eukaryota</taxon>
        <taxon>Sar</taxon>
        <taxon>Stramenopiles</taxon>
        <taxon>Oomycota</taxon>
        <taxon>Peronosporomycetes</taxon>
        <taxon>Peronosporales</taxon>
        <taxon>Peronosporaceae</taxon>
        <taxon>Phytophthora</taxon>
    </lineage>
</organism>
<accession>A0ABD3FD21</accession>
<evidence type="ECO:0000256" key="8">
    <source>
        <dbReference type="PROSITE-ProRule" id="PRU00175"/>
    </source>
</evidence>
<evidence type="ECO:0000313" key="12">
    <source>
        <dbReference type="Proteomes" id="UP001632037"/>
    </source>
</evidence>
<comment type="caution">
    <text evidence="11">The sequence shown here is derived from an EMBL/GenBank/DDBJ whole genome shotgun (WGS) entry which is preliminary data.</text>
</comment>
<dbReference type="SMART" id="SM00184">
    <property type="entry name" value="RING"/>
    <property type="match status" value="1"/>
</dbReference>
<dbReference type="Pfam" id="PF13639">
    <property type="entry name" value="zf-RING_2"/>
    <property type="match status" value="1"/>
</dbReference>
<protein>
    <recommendedName>
        <fullName evidence="10">RING-type domain-containing protein</fullName>
    </recommendedName>
</protein>
<keyword evidence="4 8" id="KW-0863">Zinc-finger</keyword>
<evidence type="ECO:0000313" key="11">
    <source>
        <dbReference type="EMBL" id="KAL3664618.1"/>
    </source>
</evidence>
<keyword evidence="2" id="KW-0812">Transmembrane</keyword>
<feature type="chain" id="PRO_5044860688" description="RING-type domain-containing protein" evidence="9">
    <location>
        <begin position="27"/>
        <end position="186"/>
    </location>
</feature>
<comment type="subcellular location">
    <subcellularLocation>
        <location evidence="1">Membrane</location>
    </subcellularLocation>
</comment>
<dbReference type="SUPFAM" id="SSF57850">
    <property type="entry name" value="RING/U-box"/>
    <property type="match status" value="1"/>
</dbReference>
<sequence length="186" mass="21361">MIASRQKKFKIVLIHLLRSVFLPGSAMKCRHARQNLPRNLFEFLGVKDTSDQRSVLQIFVDNLQTGAILDTKELASTNSTPQCMVCLHDLQSGSQGSDTDQSDEEDEKIDLFSNKTRDSRIVLLCQHAFHRNCIFEWLLSESKCPVCRISIVPNTTGSYCRSTHRHSQWWMSGLEKDLKPTEKQHR</sequence>
<reference evidence="11 12" key="1">
    <citation type="submission" date="2024-09" db="EMBL/GenBank/DDBJ databases">
        <title>Genome sequencing and assembly of Phytophthora oleae, isolate VK10A, causative agent of rot of olive drupes.</title>
        <authorList>
            <person name="Conti Taguali S."/>
            <person name="Riolo M."/>
            <person name="La Spada F."/>
            <person name="Cacciola S.O."/>
            <person name="Dionisio G."/>
        </authorList>
    </citation>
    <scope>NUCLEOTIDE SEQUENCE [LARGE SCALE GENOMIC DNA]</scope>
    <source>
        <strain evidence="11 12">VK10A</strain>
    </source>
</reference>
<evidence type="ECO:0000256" key="2">
    <source>
        <dbReference type="ARBA" id="ARBA00022692"/>
    </source>
</evidence>
<keyword evidence="7" id="KW-0472">Membrane</keyword>
<keyword evidence="5" id="KW-0862">Zinc</keyword>
<dbReference type="InterPro" id="IPR001841">
    <property type="entry name" value="Znf_RING"/>
</dbReference>
<dbReference type="GO" id="GO:0008270">
    <property type="term" value="F:zinc ion binding"/>
    <property type="evidence" value="ECO:0007669"/>
    <property type="project" value="UniProtKB-KW"/>
</dbReference>
<dbReference type="GO" id="GO:0016020">
    <property type="term" value="C:membrane"/>
    <property type="evidence" value="ECO:0007669"/>
    <property type="project" value="UniProtKB-SubCell"/>
</dbReference>
<gene>
    <name evidence="11" type="ORF">V7S43_010367</name>
</gene>
<evidence type="ECO:0000259" key="10">
    <source>
        <dbReference type="PROSITE" id="PS50089"/>
    </source>
</evidence>
<feature type="signal peptide" evidence="9">
    <location>
        <begin position="1"/>
        <end position="26"/>
    </location>
</feature>
<keyword evidence="6" id="KW-1133">Transmembrane helix</keyword>
<evidence type="ECO:0000256" key="6">
    <source>
        <dbReference type="ARBA" id="ARBA00022989"/>
    </source>
</evidence>
<feature type="domain" description="RING-type" evidence="10">
    <location>
        <begin position="83"/>
        <end position="148"/>
    </location>
</feature>
<evidence type="ECO:0000256" key="5">
    <source>
        <dbReference type="ARBA" id="ARBA00022833"/>
    </source>
</evidence>
<dbReference type="PROSITE" id="PS50089">
    <property type="entry name" value="ZF_RING_2"/>
    <property type="match status" value="1"/>
</dbReference>
<evidence type="ECO:0000256" key="1">
    <source>
        <dbReference type="ARBA" id="ARBA00004370"/>
    </source>
</evidence>
<dbReference type="PANTHER" id="PTHR46539">
    <property type="entry name" value="E3 UBIQUITIN-PROTEIN LIGASE ATL42"/>
    <property type="match status" value="1"/>
</dbReference>
<dbReference type="Gene3D" id="3.30.40.10">
    <property type="entry name" value="Zinc/RING finger domain, C3HC4 (zinc finger)"/>
    <property type="match status" value="1"/>
</dbReference>
<evidence type="ECO:0000256" key="4">
    <source>
        <dbReference type="ARBA" id="ARBA00022771"/>
    </source>
</evidence>
<proteinExistence type="predicted"/>
<dbReference type="InterPro" id="IPR013083">
    <property type="entry name" value="Znf_RING/FYVE/PHD"/>
</dbReference>
<name>A0ABD3FD21_9STRA</name>
<dbReference type="PANTHER" id="PTHR46539:SF1">
    <property type="entry name" value="E3 UBIQUITIN-PROTEIN LIGASE ATL42"/>
    <property type="match status" value="1"/>
</dbReference>
<evidence type="ECO:0000256" key="7">
    <source>
        <dbReference type="ARBA" id="ARBA00023136"/>
    </source>
</evidence>
<dbReference type="EMBL" id="JBIMZQ010000023">
    <property type="protein sequence ID" value="KAL3664618.1"/>
    <property type="molecule type" value="Genomic_DNA"/>
</dbReference>
<dbReference type="Proteomes" id="UP001632037">
    <property type="component" value="Unassembled WGS sequence"/>
</dbReference>